<reference evidence="1 2" key="1">
    <citation type="submission" date="2020-12" db="EMBL/GenBank/DDBJ databases">
        <title>Sulforoseuscoccus oceanibium gen. nov., sp. nov., a representative of the phylum Verrucomicrobia with special cytoplasmic membrane, and proposal of Sulforoseuscoccusaceae fam. nov.</title>
        <authorList>
            <person name="Xi F."/>
        </authorList>
    </citation>
    <scope>NUCLEOTIDE SEQUENCE [LARGE SCALE GENOMIC DNA]</scope>
    <source>
        <strain evidence="1 2">T37</strain>
    </source>
</reference>
<keyword evidence="2" id="KW-1185">Reference proteome</keyword>
<sequence>MAYSESRALYDRAAEKFTEFELKVVPQPQLEENGYERLFALTEDEVLWGEGTEENEVSTDTRSSDPSKWQVDEAEKLLVENHAVLKELHAIGGLDLRVRDWQREYDRWAEFDFSKVSRIKRGADLLLLEARVAAIRGDQERYRRAIGSVFGIAQHLSKVSEPYLLTETLAIMMRVVAYEALTEDLKLFGFDEAIRGRMMAWLRSADIMDRCRYAEILRGEAIVGKLCVYPHGASEDLGFGDRSVMERMWQGMMANQQVVIRWLRADGGNLGSEKERDSVDRKARAAGYAQVKDDEQELLDAYLWSVDDSYEWWSAASRSECERQARVAALMLCKGGELPTDPQAVIDEVVAEFGGMFDLRWDVAKRSVVKTFAAENMPDVVVAVPLRD</sequence>
<organism evidence="1 2">
    <name type="scientific">Sulfuriroseicoccus oceanibius</name>
    <dbReference type="NCBI Taxonomy" id="2707525"/>
    <lineage>
        <taxon>Bacteria</taxon>
        <taxon>Pseudomonadati</taxon>
        <taxon>Verrucomicrobiota</taxon>
        <taxon>Verrucomicrobiia</taxon>
        <taxon>Verrucomicrobiales</taxon>
        <taxon>Verrucomicrobiaceae</taxon>
        <taxon>Sulfuriroseicoccus</taxon>
    </lineage>
</organism>
<dbReference type="EMBL" id="CP066776">
    <property type="protein sequence ID" value="QQL44806.1"/>
    <property type="molecule type" value="Genomic_DNA"/>
</dbReference>
<dbReference type="KEGG" id="soa:G3M56_013135"/>
<name>A0A6B3LFY0_9BACT</name>
<dbReference type="AlphaFoldDB" id="A0A6B3LFY0"/>
<accession>A0A6B3LFY0</accession>
<protein>
    <submittedName>
        <fullName evidence="1">Uncharacterized protein</fullName>
    </submittedName>
</protein>
<proteinExistence type="predicted"/>
<dbReference type="Proteomes" id="UP000475117">
    <property type="component" value="Chromosome"/>
</dbReference>
<dbReference type="RefSeq" id="WP_164365254.1">
    <property type="nucleotide sequence ID" value="NZ_CP066776.1"/>
</dbReference>
<evidence type="ECO:0000313" key="1">
    <source>
        <dbReference type="EMBL" id="QQL44806.1"/>
    </source>
</evidence>
<gene>
    <name evidence="1" type="ORF">G3M56_013135</name>
</gene>
<evidence type="ECO:0000313" key="2">
    <source>
        <dbReference type="Proteomes" id="UP000475117"/>
    </source>
</evidence>